<evidence type="ECO:0000313" key="2">
    <source>
        <dbReference type="Proteomes" id="UP000595362"/>
    </source>
</evidence>
<accession>A0A7T5R4P3</accession>
<dbReference type="Proteomes" id="UP000595362">
    <property type="component" value="Chromosome"/>
</dbReference>
<proteinExistence type="predicted"/>
<evidence type="ECO:0000313" key="1">
    <source>
        <dbReference type="EMBL" id="QQG37469.1"/>
    </source>
</evidence>
<dbReference type="EMBL" id="CP066681">
    <property type="protein sequence ID" value="QQG37469.1"/>
    <property type="molecule type" value="Genomic_DNA"/>
</dbReference>
<protein>
    <submittedName>
        <fullName evidence="1">Uncharacterized protein</fullName>
    </submittedName>
</protein>
<gene>
    <name evidence="1" type="ORF">HYS17_11085</name>
</gene>
<dbReference type="AlphaFoldDB" id="A0A7T5R4P3"/>
<organism evidence="1 2">
    <name type="scientific">Micavibrio aeruginosavorus</name>
    <dbReference type="NCBI Taxonomy" id="349221"/>
    <lineage>
        <taxon>Bacteria</taxon>
        <taxon>Pseudomonadati</taxon>
        <taxon>Bdellovibrionota</taxon>
        <taxon>Bdellovibrionia</taxon>
        <taxon>Bdellovibrionales</taxon>
        <taxon>Pseudobdellovibrionaceae</taxon>
        <taxon>Micavibrio</taxon>
    </lineage>
</organism>
<sequence length="141" mass="16227">MMFARTQPFSAPLQEKAWVVFSGKSDWPWLKFLRPGFRHCFVIVHDGTRWLSLDPLLQHTEMKVHDVPPDFDLPGWLAARGNRVMPAPLYRGHKKPAPPMVFTCVEAVKRVLGLHRWTVLTPWQLYRHLTRHGAALAAQGV</sequence>
<name>A0A7T5R4P3_9BACT</name>
<reference evidence="1 2" key="1">
    <citation type="submission" date="2020-07" db="EMBL/GenBank/DDBJ databases">
        <title>Huge and variable diversity of episymbiotic CPR bacteria and DPANN archaea in groundwater ecosystems.</title>
        <authorList>
            <person name="He C.Y."/>
            <person name="Keren R."/>
            <person name="Whittaker M."/>
            <person name="Farag I.F."/>
            <person name="Doudna J."/>
            <person name="Cate J.H.D."/>
            <person name="Banfield J.F."/>
        </authorList>
    </citation>
    <scope>NUCLEOTIDE SEQUENCE [LARGE SCALE GENOMIC DNA]</scope>
    <source>
        <strain evidence="1">NC_groundwater_70_Ag_B-0.1um_54_66</strain>
    </source>
</reference>